<dbReference type="AlphaFoldDB" id="A0A5J6HU05"/>
<dbReference type="PANTHER" id="PTHR37017:SF11">
    <property type="entry name" value="ESTERASE_LIPASE_THIOESTERASE DOMAIN-CONTAINING PROTEIN"/>
    <property type="match status" value="1"/>
</dbReference>
<dbReference type="InterPro" id="IPR052897">
    <property type="entry name" value="Sec-Metab_Biosynth_Hydrolase"/>
</dbReference>
<keyword evidence="2" id="KW-0378">Hydrolase</keyword>
<dbReference type="PANTHER" id="PTHR37017">
    <property type="entry name" value="AB HYDROLASE-1 DOMAIN-CONTAINING PROTEIN-RELATED"/>
    <property type="match status" value="1"/>
</dbReference>
<dbReference type="Proteomes" id="UP000326553">
    <property type="component" value="Chromosome"/>
</dbReference>
<proteinExistence type="predicted"/>
<dbReference type="OrthoDB" id="3827413at2"/>
<sequence length="281" mass="30154">MSSGSGRQSQARPDDRPTFVLVHGAHSNSAVWSPLLRELTLLGHRSLAVDLPGHGADACFPLSYQAPQDLDAFTAQSSPLAEVTLEDNVAHVVDAVRRVCEFGPVVLVGTSGGGATISGVGNVVPDLLSRVVYVSAWCCIELPSITAYLATLGHTEVATSMVNWRSGGPEFLAALKYGLMADATDEQFRACLNTFEPAEAPQVLTADARGRADTWGRIPRTYIRFSQDKAIPPAMQDRMIAEADRLTPRNRFDVHTVDASHLGVWLRPPEVAKILDGLVGG</sequence>
<dbReference type="KEGG" id="salw:CP975_33585"/>
<dbReference type="InterPro" id="IPR029058">
    <property type="entry name" value="AB_hydrolase_fold"/>
</dbReference>
<evidence type="ECO:0000313" key="3">
    <source>
        <dbReference type="Proteomes" id="UP000326553"/>
    </source>
</evidence>
<feature type="domain" description="AB hydrolase-1" evidence="1">
    <location>
        <begin position="19"/>
        <end position="273"/>
    </location>
</feature>
<organism evidence="2 3">
    <name type="scientific">Streptomyces alboniger</name>
    <dbReference type="NCBI Taxonomy" id="132473"/>
    <lineage>
        <taxon>Bacteria</taxon>
        <taxon>Bacillati</taxon>
        <taxon>Actinomycetota</taxon>
        <taxon>Actinomycetes</taxon>
        <taxon>Kitasatosporales</taxon>
        <taxon>Streptomycetaceae</taxon>
        <taxon>Streptomyces</taxon>
        <taxon>Streptomyces aurantiacus group</taxon>
    </lineage>
</organism>
<reference evidence="2 3" key="1">
    <citation type="submission" date="2017-09" db="EMBL/GenBank/DDBJ databases">
        <authorList>
            <person name="Lee N."/>
            <person name="Cho B.-K."/>
        </authorList>
    </citation>
    <scope>NUCLEOTIDE SEQUENCE [LARGE SCALE GENOMIC DNA]</scope>
    <source>
        <strain evidence="2 3">ATCC 12461</strain>
    </source>
</reference>
<keyword evidence="3" id="KW-1185">Reference proteome</keyword>
<name>A0A5J6HU05_STRAD</name>
<dbReference type="Gene3D" id="3.40.50.1820">
    <property type="entry name" value="alpha/beta hydrolase"/>
    <property type="match status" value="1"/>
</dbReference>
<gene>
    <name evidence="2" type="ORF">CP975_33585</name>
</gene>
<evidence type="ECO:0000313" key="2">
    <source>
        <dbReference type="EMBL" id="QEV21800.1"/>
    </source>
</evidence>
<protein>
    <submittedName>
        <fullName evidence="2">Alpha/beta hydrolase</fullName>
    </submittedName>
</protein>
<accession>A0A5J6HU05</accession>
<dbReference type="Pfam" id="PF12697">
    <property type="entry name" value="Abhydrolase_6"/>
    <property type="match status" value="1"/>
</dbReference>
<dbReference type="RefSeq" id="WP_055532978.1">
    <property type="nucleotide sequence ID" value="NZ_CP023695.1"/>
</dbReference>
<dbReference type="InterPro" id="IPR000073">
    <property type="entry name" value="AB_hydrolase_1"/>
</dbReference>
<dbReference type="EMBL" id="CP023695">
    <property type="protein sequence ID" value="QEV21800.1"/>
    <property type="molecule type" value="Genomic_DNA"/>
</dbReference>
<dbReference type="GO" id="GO:0016787">
    <property type="term" value="F:hydrolase activity"/>
    <property type="evidence" value="ECO:0007669"/>
    <property type="project" value="UniProtKB-KW"/>
</dbReference>
<evidence type="ECO:0000259" key="1">
    <source>
        <dbReference type="Pfam" id="PF12697"/>
    </source>
</evidence>
<dbReference type="SUPFAM" id="SSF53474">
    <property type="entry name" value="alpha/beta-Hydrolases"/>
    <property type="match status" value="1"/>
</dbReference>